<name>A0ACD3A8K8_9AGAR</name>
<sequence>MALLPSDPQNGLPALTSNAVLEALPFQTLQVFHDRYYPSMPVPQSQADRILAIKMAIGCRSL</sequence>
<keyword evidence="2" id="KW-1185">Reference proteome</keyword>
<proteinExistence type="predicted"/>
<evidence type="ECO:0000313" key="1">
    <source>
        <dbReference type="EMBL" id="TFK62042.1"/>
    </source>
</evidence>
<organism evidence="1 2">
    <name type="scientific">Pluteus cervinus</name>
    <dbReference type="NCBI Taxonomy" id="181527"/>
    <lineage>
        <taxon>Eukaryota</taxon>
        <taxon>Fungi</taxon>
        <taxon>Dikarya</taxon>
        <taxon>Basidiomycota</taxon>
        <taxon>Agaricomycotina</taxon>
        <taxon>Agaricomycetes</taxon>
        <taxon>Agaricomycetidae</taxon>
        <taxon>Agaricales</taxon>
        <taxon>Pluteineae</taxon>
        <taxon>Pluteaceae</taxon>
        <taxon>Pluteus</taxon>
    </lineage>
</organism>
<reference evidence="1 2" key="1">
    <citation type="journal article" date="2019" name="Nat. Ecol. Evol.">
        <title>Megaphylogeny resolves global patterns of mushroom evolution.</title>
        <authorList>
            <person name="Varga T."/>
            <person name="Krizsan K."/>
            <person name="Foldi C."/>
            <person name="Dima B."/>
            <person name="Sanchez-Garcia M."/>
            <person name="Sanchez-Ramirez S."/>
            <person name="Szollosi G.J."/>
            <person name="Szarkandi J.G."/>
            <person name="Papp V."/>
            <person name="Albert L."/>
            <person name="Andreopoulos W."/>
            <person name="Angelini C."/>
            <person name="Antonin V."/>
            <person name="Barry K.W."/>
            <person name="Bougher N.L."/>
            <person name="Buchanan P."/>
            <person name="Buyck B."/>
            <person name="Bense V."/>
            <person name="Catcheside P."/>
            <person name="Chovatia M."/>
            <person name="Cooper J."/>
            <person name="Damon W."/>
            <person name="Desjardin D."/>
            <person name="Finy P."/>
            <person name="Geml J."/>
            <person name="Haridas S."/>
            <person name="Hughes K."/>
            <person name="Justo A."/>
            <person name="Karasinski D."/>
            <person name="Kautmanova I."/>
            <person name="Kiss B."/>
            <person name="Kocsube S."/>
            <person name="Kotiranta H."/>
            <person name="LaButti K.M."/>
            <person name="Lechner B.E."/>
            <person name="Liimatainen K."/>
            <person name="Lipzen A."/>
            <person name="Lukacs Z."/>
            <person name="Mihaltcheva S."/>
            <person name="Morgado L.N."/>
            <person name="Niskanen T."/>
            <person name="Noordeloos M.E."/>
            <person name="Ohm R.A."/>
            <person name="Ortiz-Santana B."/>
            <person name="Ovrebo C."/>
            <person name="Racz N."/>
            <person name="Riley R."/>
            <person name="Savchenko A."/>
            <person name="Shiryaev A."/>
            <person name="Soop K."/>
            <person name="Spirin V."/>
            <person name="Szebenyi C."/>
            <person name="Tomsovsky M."/>
            <person name="Tulloss R.E."/>
            <person name="Uehling J."/>
            <person name="Grigoriev I.V."/>
            <person name="Vagvolgyi C."/>
            <person name="Papp T."/>
            <person name="Martin F.M."/>
            <person name="Miettinen O."/>
            <person name="Hibbett D.S."/>
            <person name="Nagy L.G."/>
        </authorList>
    </citation>
    <scope>NUCLEOTIDE SEQUENCE [LARGE SCALE GENOMIC DNA]</scope>
    <source>
        <strain evidence="1 2">NL-1719</strain>
    </source>
</reference>
<accession>A0ACD3A8K8</accession>
<protein>
    <submittedName>
        <fullName evidence="1">Uncharacterized protein</fullName>
    </submittedName>
</protein>
<gene>
    <name evidence="1" type="ORF">BDN72DRAFT_849119</name>
</gene>
<dbReference type="EMBL" id="ML208610">
    <property type="protein sequence ID" value="TFK62042.1"/>
    <property type="molecule type" value="Genomic_DNA"/>
</dbReference>
<evidence type="ECO:0000313" key="2">
    <source>
        <dbReference type="Proteomes" id="UP000308600"/>
    </source>
</evidence>
<dbReference type="Proteomes" id="UP000308600">
    <property type="component" value="Unassembled WGS sequence"/>
</dbReference>